<feature type="region of interest" description="Disordered" evidence="8">
    <location>
        <begin position="1235"/>
        <end position="1266"/>
    </location>
</feature>
<feature type="region of interest" description="Disordered" evidence="8">
    <location>
        <begin position="911"/>
        <end position="1073"/>
    </location>
</feature>
<keyword evidence="3 6" id="KW-0493">Microtubule</keyword>
<evidence type="ECO:0000259" key="10">
    <source>
        <dbReference type="PROSITE" id="PS51508"/>
    </source>
</evidence>
<feature type="region of interest" description="Disordered" evidence="8">
    <location>
        <begin position="1337"/>
        <end position="1391"/>
    </location>
</feature>
<feature type="compositionally biased region" description="Polar residues" evidence="8">
    <location>
        <begin position="979"/>
        <end position="991"/>
    </location>
</feature>
<dbReference type="RefSeq" id="XP_014048194.2">
    <property type="nucleotide sequence ID" value="XM_014192719.2"/>
</dbReference>
<feature type="compositionally biased region" description="Polar residues" evidence="8">
    <location>
        <begin position="911"/>
        <end position="922"/>
    </location>
</feature>
<dbReference type="SUPFAM" id="SSF47576">
    <property type="entry name" value="Calponin-homology domain, CH-domain"/>
    <property type="match status" value="1"/>
</dbReference>
<name>A0A1S3R8W4_SALSA</name>
<evidence type="ECO:0000256" key="5">
    <source>
        <dbReference type="ARBA" id="ARBA00023212"/>
    </source>
</evidence>
<feature type="compositionally biased region" description="Polar residues" evidence="8">
    <location>
        <begin position="231"/>
        <end position="242"/>
    </location>
</feature>
<dbReference type="GO" id="GO:0031175">
    <property type="term" value="P:neuron projection development"/>
    <property type="evidence" value="ECO:0007669"/>
    <property type="project" value="InterPro"/>
</dbReference>
<dbReference type="Pfam" id="PF25532">
    <property type="entry name" value="CH_CAMSAP2_N"/>
    <property type="match status" value="1"/>
</dbReference>
<feature type="region of interest" description="Disordered" evidence="8">
    <location>
        <begin position="1099"/>
        <end position="1122"/>
    </location>
</feature>
<dbReference type="Pfam" id="PF11971">
    <property type="entry name" value="CAMSAP_CH"/>
    <property type="match status" value="1"/>
</dbReference>
<feature type="compositionally biased region" description="Polar residues" evidence="8">
    <location>
        <begin position="742"/>
        <end position="751"/>
    </location>
</feature>
<dbReference type="GO" id="GO:0036449">
    <property type="term" value="C:microtubule minus-end"/>
    <property type="evidence" value="ECO:0007669"/>
    <property type="project" value="TreeGrafter"/>
</dbReference>
<feature type="compositionally biased region" description="Polar residues" evidence="8">
    <location>
        <begin position="1337"/>
        <end position="1349"/>
    </location>
</feature>
<comment type="domain">
    <text evidence="6">The CKK domain binds microtubules.</text>
</comment>
<dbReference type="InterPro" id="IPR038209">
    <property type="entry name" value="CKK_dom_sf"/>
</dbReference>
<evidence type="ECO:0000313" key="12">
    <source>
        <dbReference type="RefSeq" id="XP_014048194.2"/>
    </source>
</evidence>
<feature type="compositionally biased region" description="Gly residues" evidence="8">
    <location>
        <begin position="869"/>
        <end position="880"/>
    </location>
</feature>
<keyword evidence="2" id="KW-0963">Cytoplasm</keyword>
<dbReference type="GO" id="GO:0005516">
    <property type="term" value="F:calmodulin binding"/>
    <property type="evidence" value="ECO:0007669"/>
    <property type="project" value="InterPro"/>
</dbReference>
<feature type="compositionally biased region" description="Polar residues" evidence="8">
    <location>
        <begin position="1044"/>
        <end position="1053"/>
    </location>
</feature>
<feature type="compositionally biased region" description="Basic and acidic residues" evidence="8">
    <location>
        <begin position="632"/>
        <end position="648"/>
    </location>
</feature>
<dbReference type="InterPro" id="IPR014797">
    <property type="entry name" value="CKK_CAMSAP"/>
</dbReference>
<feature type="region of interest" description="Disordered" evidence="8">
    <location>
        <begin position="790"/>
        <end position="895"/>
    </location>
</feature>
<dbReference type="InterPro" id="IPR011033">
    <property type="entry name" value="PRC_barrel-like_sf"/>
</dbReference>
<evidence type="ECO:0000259" key="9">
    <source>
        <dbReference type="PROSITE" id="PS50021"/>
    </source>
</evidence>
<dbReference type="GeneID" id="106600930"/>
<evidence type="ECO:0000256" key="7">
    <source>
        <dbReference type="SAM" id="Coils"/>
    </source>
</evidence>
<dbReference type="InterPro" id="IPR058042">
    <property type="entry name" value="CAMSAP_N"/>
</dbReference>
<dbReference type="GO" id="GO:0030507">
    <property type="term" value="F:spectrin binding"/>
    <property type="evidence" value="ECO:0007669"/>
    <property type="project" value="InterPro"/>
</dbReference>
<feature type="coiled-coil region" evidence="7">
    <location>
        <begin position="1189"/>
        <end position="1224"/>
    </location>
</feature>
<keyword evidence="5" id="KW-0206">Cytoskeleton</keyword>
<dbReference type="Pfam" id="PF17095">
    <property type="entry name" value="CAMSAP_CC1"/>
    <property type="match status" value="1"/>
</dbReference>
<accession>A0A1S3R8W4</accession>
<dbReference type="GO" id="GO:0051011">
    <property type="term" value="F:microtubule minus-end binding"/>
    <property type="evidence" value="ECO:0007669"/>
    <property type="project" value="TreeGrafter"/>
</dbReference>
<evidence type="ECO:0000256" key="6">
    <source>
        <dbReference type="PROSITE-ProRule" id="PRU00841"/>
    </source>
</evidence>
<reference evidence="12" key="1">
    <citation type="submission" date="2025-08" db="UniProtKB">
        <authorList>
            <consortium name="RefSeq"/>
        </authorList>
    </citation>
    <scope>IDENTIFICATION</scope>
</reference>
<dbReference type="PANTHER" id="PTHR21595:SF2">
    <property type="entry name" value="CALMODULIN-REGULATED SPECTRIN-ASSOCIATED PROTEIN 3"/>
    <property type="match status" value="1"/>
</dbReference>
<comment type="similarity">
    <text evidence="6">Belongs to the CAMSAP1 family.</text>
</comment>
<keyword evidence="4 7" id="KW-0175">Coiled coil</keyword>
<sequence length="1533" mass="167168">MLDLNLFLSPPTIFKVSIPLRLPRPVCGLAMVDSNAMRKTFVVPDIKPLDLYDCTRAKICASVGWVLAKSYGNAEHVPVELREPFYCDQYEQEHLKPPVTRLLLSSELYCRTYGLLQGDQGGSGAPKDNATLLQLLANRGVTPKDQDVPVTDEDLRHKPIKMSAHLAVMDALMSVGAMETVSAVRMSGAATGEELLGGVGEASWENTLLHWVNGLNQRLREQTEGALGDPSQDSTEPQPVQPSCPTRWYWKLVPIRYRKDKTLSKQKPTFPVVTEVKDLSNGCAIAAIVHYYCPGLLQLEDVCMKESMAVEDSLYNLQLIREFCDSCLKSCCPLVLEDLLYTPQELQVNTMSFLAELLGWFEVRRPEFVQPLNTTDASATLKPTSLSNNSGSPSIFKKPFLPISSPVSPGPAPASLTQSASMSHVERAGRTWTKKPFSRPLSSAVSFSIPFGLDSDVDVVMGGAITRSVSSDNVAPGLTITRVPYTPPEDLSHLLSKPPAPPGSHRGSWATQSSSVVPMLLKENGLGDGEGDGELPTIEEALQIIHNEDKMEPRLHPDGAADGFFLHSPDDPASARRNGRAAHPSHPPNPIPLSCSAPSHSGMMYYPHTPMGGKTQQPREQPSSTPSSRTRHTSEGSRDDDSVLRDGSVDSDASEDLLLLPNAQSTPATPAVHARSCGGGGDAPDSGVRMTSFAERKKKPSTVGESPKSGGASSSEPVAPAATAPMTSWVAQPQKSTEESPSKSPGLTTEMSELGARLDEKRKAIEAQKKRIEAIFAKHRQRLGKSAFLQLKKEQGVGERAEEEGGQVSASSTEEDLRGLTLDERLARMEDEEQQEERRLSLEQEGNVKPSSHLDNKQASLPRREKGAGAAGPAGPGGEQAGVVARQPAPLGDYNNAVSKLNAALSSLQSDMQRLSEQQNQLIRKKPVAPAGNKSWVIPPSLKSQAPPPTRMSRASTPRDLASASSSPSSSRRNAASPGRTSKSPQVQRRAQSVPPKSPKHQATHYHHARPQDLKVPGLSRVLTPPQNVDTIPHLRRASPWQCRDQNSSTFNISSAPSPASTPTPTPTPRALSLALDDNMSDAGSNEDQSIFSIDLDTATSQASGRKEHGGGGSSGAPSECSFESDVPAAGVFNGKRSSLIEISLSALCGDADEDDLSVMDDSMSDVTEPEMKGGVGFFFKDDKVRPEDEMAQRKAALMEKQRKRAEEMKRRRLEQEEKREKEHAIRPEWFNIEGWGDKCGGSGEDRTPGTPPSESTSQRRDTFTRQEYERRQQLKIMEDLDKVLRQKPTTVRGVKKQRPKTMFRDDSVLSRSPAKGFMGSKLNKVYSHSTMNLSSMANDTGNSGTLTVRKSPSRSHSPSRLMSPGRMANQNGEKDWENASTASSPASIPEYTGPKLYKEPSFKSNKFIIHNAISRCCLAGKVNEPQKNKIVEEMEKCQANHFLILFRDSSCQFRAVYTMNPETEEMVRLTGIGPRVISPAMVESIYKYSSDRKQFTTIPSKTMSMSVDAFTIPGHLWQSKRPGTPKKLGTPK</sequence>
<keyword evidence="11" id="KW-1185">Reference proteome</keyword>
<dbReference type="InterPro" id="IPR032940">
    <property type="entry name" value="CAMSAP"/>
</dbReference>
<feature type="compositionally biased region" description="Polar residues" evidence="8">
    <location>
        <begin position="725"/>
        <end position="735"/>
    </location>
</feature>
<dbReference type="SMART" id="SM01051">
    <property type="entry name" value="CAMSAP_CKK"/>
    <property type="match status" value="1"/>
</dbReference>
<feature type="region of interest" description="Disordered" evidence="8">
    <location>
        <begin position="552"/>
        <end position="762"/>
    </location>
</feature>
<feature type="compositionally biased region" description="Basic and acidic residues" evidence="8">
    <location>
        <begin position="815"/>
        <end position="829"/>
    </location>
</feature>
<dbReference type="GO" id="GO:0031122">
    <property type="term" value="P:cytoplasmic microtubule organization"/>
    <property type="evidence" value="ECO:0007669"/>
    <property type="project" value="TreeGrafter"/>
</dbReference>
<protein>
    <submittedName>
        <fullName evidence="12">Calmodulin-regulated spectrin-associated protein 3 isoform X1</fullName>
    </submittedName>
</protein>
<feature type="compositionally biased region" description="Low complexity" evidence="8">
    <location>
        <begin position="615"/>
        <end position="628"/>
    </location>
</feature>
<evidence type="ECO:0000256" key="4">
    <source>
        <dbReference type="ARBA" id="ARBA00023054"/>
    </source>
</evidence>
<feature type="region of interest" description="Disordered" evidence="8">
    <location>
        <begin position="489"/>
        <end position="512"/>
    </location>
</feature>
<dbReference type="Pfam" id="PF08683">
    <property type="entry name" value="CAMSAP_CKK"/>
    <property type="match status" value="1"/>
</dbReference>
<evidence type="ECO:0000313" key="11">
    <source>
        <dbReference type="Proteomes" id="UP001652741"/>
    </source>
</evidence>
<evidence type="ECO:0000256" key="3">
    <source>
        <dbReference type="ARBA" id="ARBA00022701"/>
    </source>
</evidence>
<dbReference type="InterPro" id="IPR036872">
    <property type="entry name" value="CH_dom_sf"/>
</dbReference>
<dbReference type="KEGG" id="sasa:106600930"/>
<dbReference type="InterPro" id="IPR001715">
    <property type="entry name" value="CH_dom"/>
</dbReference>
<dbReference type="InterPro" id="IPR031372">
    <property type="entry name" value="CAMSAP_CC1"/>
</dbReference>
<feature type="region of interest" description="Disordered" evidence="8">
    <location>
        <begin position="223"/>
        <end position="242"/>
    </location>
</feature>
<evidence type="ECO:0000256" key="1">
    <source>
        <dbReference type="ARBA" id="ARBA00004245"/>
    </source>
</evidence>
<dbReference type="Gene3D" id="3.10.20.360">
    <property type="entry name" value="CKK domain"/>
    <property type="match status" value="1"/>
</dbReference>
<organism evidence="11 12">
    <name type="scientific">Salmo salar</name>
    <name type="common">Atlantic salmon</name>
    <dbReference type="NCBI Taxonomy" id="8030"/>
    <lineage>
        <taxon>Eukaryota</taxon>
        <taxon>Metazoa</taxon>
        <taxon>Chordata</taxon>
        <taxon>Craniata</taxon>
        <taxon>Vertebrata</taxon>
        <taxon>Euteleostomi</taxon>
        <taxon>Actinopterygii</taxon>
        <taxon>Neopterygii</taxon>
        <taxon>Teleostei</taxon>
        <taxon>Protacanthopterygii</taxon>
        <taxon>Salmoniformes</taxon>
        <taxon>Salmonidae</taxon>
        <taxon>Salmoninae</taxon>
        <taxon>Salmo</taxon>
    </lineage>
</organism>
<dbReference type="Proteomes" id="UP001652741">
    <property type="component" value="Chromosome ssa03"/>
</dbReference>
<feature type="domain" description="CKK" evidence="10">
    <location>
        <begin position="1394"/>
        <end position="1528"/>
    </location>
</feature>
<feature type="compositionally biased region" description="Basic residues" evidence="8">
    <location>
        <begin position="998"/>
        <end position="1009"/>
    </location>
</feature>
<dbReference type="PANTHER" id="PTHR21595">
    <property type="entry name" value="PATRONIN"/>
    <property type="match status" value="1"/>
</dbReference>
<proteinExistence type="inferred from homology"/>
<feature type="compositionally biased region" description="Basic and acidic residues" evidence="8">
    <location>
        <begin position="852"/>
        <end position="867"/>
    </location>
</feature>
<gene>
    <name evidence="12" type="primary">camsap3</name>
</gene>
<feature type="compositionally biased region" description="Low complexity" evidence="8">
    <location>
        <begin position="962"/>
        <end position="978"/>
    </location>
</feature>
<dbReference type="InterPro" id="IPR022613">
    <property type="entry name" value="CH_CAMSAP_2"/>
</dbReference>
<comment type="subcellular location">
    <subcellularLocation>
        <location evidence="1">Cytoplasm</location>
        <location evidence="1">Cytoskeleton</location>
    </subcellularLocation>
</comment>
<feature type="compositionally biased region" description="Low complexity" evidence="8">
    <location>
        <begin position="1355"/>
        <end position="1365"/>
    </location>
</feature>
<evidence type="ECO:0000256" key="8">
    <source>
        <dbReference type="SAM" id="MobiDB-lite"/>
    </source>
</evidence>
<feature type="compositionally biased region" description="Basic and acidic residues" evidence="8">
    <location>
        <begin position="791"/>
        <end position="800"/>
    </location>
</feature>
<dbReference type="GO" id="GO:0007026">
    <property type="term" value="P:negative regulation of microtubule depolymerization"/>
    <property type="evidence" value="ECO:0007669"/>
    <property type="project" value="TreeGrafter"/>
</dbReference>
<dbReference type="PROSITE" id="PS51508">
    <property type="entry name" value="CKK"/>
    <property type="match status" value="1"/>
</dbReference>
<evidence type="ECO:0000256" key="2">
    <source>
        <dbReference type="ARBA" id="ARBA00022490"/>
    </source>
</evidence>
<dbReference type="SUPFAM" id="SSF50346">
    <property type="entry name" value="PRC-barrel domain"/>
    <property type="match status" value="1"/>
</dbReference>
<dbReference type="PROSITE" id="PS50021">
    <property type="entry name" value="CH"/>
    <property type="match status" value="1"/>
</dbReference>
<feature type="domain" description="Calponin-homology (CH)" evidence="9">
    <location>
        <begin position="248"/>
        <end position="362"/>
    </location>
</feature>